<reference evidence="1" key="1">
    <citation type="submission" date="2018-02" db="EMBL/GenBank/DDBJ databases">
        <title>Rhizophora mucronata_Transcriptome.</title>
        <authorList>
            <person name="Meera S.P."/>
            <person name="Sreeshan A."/>
            <person name="Augustine A."/>
        </authorList>
    </citation>
    <scope>NUCLEOTIDE SEQUENCE</scope>
    <source>
        <tissue evidence="1">Leaf</tissue>
    </source>
</reference>
<dbReference type="EMBL" id="GGEC01063466">
    <property type="protein sequence ID" value="MBX43950.1"/>
    <property type="molecule type" value="Transcribed_RNA"/>
</dbReference>
<protein>
    <submittedName>
        <fullName evidence="1">Uncharacterized protein</fullName>
    </submittedName>
</protein>
<evidence type="ECO:0000313" key="1">
    <source>
        <dbReference type="EMBL" id="MBX43950.1"/>
    </source>
</evidence>
<organism evidence="1">
    <name type="scientific">Rhizophora mucronata</name>
    <name type="common">Asiatic mangrove</name>
    <dbReference type="NCBI Taxonomy" id="61149"/>
    <lineage>
        <taxon>Eukaryota</taxon>
        <taxon>Viridiplantae</taxon>
        <taxon>Streptophyta</taxon>
        <taxon>Embryophyta</taxon>
        <taxon>Tracheophyta</taxon>
        <taxon>Spermatophyta</taxon>
        <taxon>Magnoliopsida</taxon>
        <taxon>eudicotyledons</taxon>
        <taxon>Gunneridae</taxon>
        <taxon>Pentapetalae</taxon>
        <taxon>rosids</taxon>
        <taxon>fabids</taxon>
        <taxon>Malpighiales</taxon>
        <taxon>Rhizophoraceae</taxon>
        <taxon>Rhizophora</taxon>
    </lineage>
</organism>
<accession>A0A2P2NNI4</accession>
<name>A0A2P2NNI4_RHIMU</name>
<dbReference type="AlphaFoldDB" id="A0A2P2NNI4"/>
<sequence>MMLQTSTEKPFKTCCLCYLLAKAMYFKCPIFINISQSLLNALKHFNMLTRIEKLMTTDKIT</sequence>
<proteinExistence type="predicted"/>